<name>A0A0S3QV31_THET7</name>
<dbReference type="GO" id="GO:0006508">
    <property type="term" value="P:proteolysis"/>
    <property type="evidence" value="ECO:0007669"/>
    <property type="project" value="UniProtKB-KW"/>
</dbReference>
<dbReference type="CDD" id="cd01086">
    <property type="entry name" value="MetAP1"/>
    <property type="match status" value="1"/>
</dbReference>
<comment type="subunit">
    <text evidence="6">Monomer.</text>
</comment>
<feature type="binding site" evidence="6">
    <location>
        <position position="83"/>
    </location>
    <ligand>
        <name>substrate</name>
    </ligand>
</feature>
<dbReference type="PATRIC" id="fig|1298851.3.peg.1487"/>
<evidence type="ECO:0000256" key="4">
    <source>
        <dbReference type="ARBA" id="ARBA00022723"/>
    </source>
</evidence>
<dbReference type="GO" id="GO:0004239">
    <property type="term" value="F:initiator methionyl aminopeptidase activity"/>
    <property type="evidence" value="ECO:0007669"/>
    <property type="project" value="UniProtKB-UniRule"/>
</dbReference>
<feature type="binding site" evidence="6">
    <location>
        <position position="175"/>
    </location>
    <ligand>
        <name>a divalent metal cation</name>
        <dbReference type="ChEBI" id="CHEBI:60240"/>
        <label>2</label>
        <note>catalytic</note>
    </ligand>
</feature>
<dbReference type="SUPFAM" id="SSF55920">
    <property type="entry name" value="Creatinase/aminopeptidase"/>
    <property type="match status" value="1"/>
</dbReference>
<dbReference type="GO" id="GO:0046872">
    <property type="term" value="F:metal ion binding"/>
    <property type="evidence" value="ECO:0007669"/>
    <property type="project" value="UniProtKB-UniRule"/>
</dbReference>
<accession>A0A0S3QV31</accession>
<comment type="catalytic activity">
    <reaction evidence="6 7">
        <text>Release of N-terminal amino acids, preferentially methionine, from peptides and arylamides.</text>
        <dbReference type="EC" id="3.4.11.18"/>
    </reaction>
</comment>
<feature type="domain" description="Peptidase M24" evidence="8">
    <location>
        <begin position="11"/>
        <end position="244"/>
    </location>
</feature>
<dbReference type="PRINTS" id="PR00599">
    <property type="entry name" value="MAPEPTIDASE"/>
</dbReference>
<feature type="binding site" evidence="6">
    <location>
        <position position="208"/>
    </location>
    <ligand>
        <name>a divalent metal cation</name>
        <dbReference type="ChEBI" id="CHEBI:60240"/>
        <label>2</label>
        <note>catalytic</note>
    </ligand>
</feature>
<dbReference type="GO" id="GO:0070006">
    <property type="term" value="F:metalloaminopeptidase activity"/>
    <property type="evidence" value="ECO:0007669"/>
    <property type="project" value="UniProtKB-UniRule"/>
</dbReference>
<dbReference type="HAMAP" id="MF_01974">
    <property type="entry name" value="MetAP_1"/>
    <property type="match status" value="1"/>
</dbReference>
<dbReference type="InterPro" id="IPR002467">
    <property type="entry name" value="Pept_M24A_MAP1"/>
</dbReference>
<reference evidence="10" key="1">
    <citation type="journal article" date="2018" name="Science">
        <title>A primordial and reversible TCA cycle in a facultatively chemolithoautotrophic thermophile.</title>
        <authorList>
            <person name="Nunoura T."/>
            <person name="Chikaraishi Y."/>
            <person name="Izaki R."/>
            <person name="Suwa T."/>
            <person name="Sato T."/>
            <person name="Harada T."/>
            <person name="Mori K."/>
            <person name="Kato Y."/>
            <person name="Miyazaki M."/>
            <person name="Shimamura S."/>
            <person name="Yanagawa K."/>
            <person name="Shuto A."/>
            <person name="Ohkouchi N."/>
            <person name="Fujita N."/>
            <person name="Takaki Y."/>
            <person name="Atomi H."/>
            <person name="Takai K."/>
        </authorList>
    </citation>
    <scope>NUCLEOTIDE SEQUENCE [LARGE SCALE GENOMIC DNA]</scope>
    <source>
        <strain evidence="10">DSM 17441 / JCM 13301 / NBRC 103674 / ABI70S6</strain>
    </source>
</reference>
<evidence type="ECO:0000256" key="7">
    <source>
        <dbReference type="RuleBase" id="RU003653"/>
    </source>
</evidence>
<feature type="binding site" evidence="6">
    <location>
        <position position="239"/>
    </location>
    <ligand>
        <name>a divalent metal cation</name>
        <dbReference type="ChEBI" id="CHEBI:60240"/>
        <label>2</label>
        <note>catalytic</note>
    </ligand>
</feature>
<dbReference type="RefSeq" id="WP_068550186.1">
    <property type="nucleotide sequence ID" value="NZ_AP013035.1"/>
</dbReference>
<sequence length="259" mass="28300">MIIIKTREEIEGIRKSGEILARVLRELKEYIREGITTWAINKVAEDMVRKLGGKPAFKGYKPGFSAKKYPYATCISINDEIVHGLPSKKRVLKEGDIVSVDMGVNYKGYFSDAAVTYLVGNVREEVKRLVEVTKQALYVGISKAYPGNRIGDISYAIGSFVKSHGFAPVRDYCGHGVGKRVHEDPSIPNDGIAGTGDVIEVGMTLAIEPMVSMGSPDAVTKEDGWTAVTKDGSLTAHFEHTIAVLENGPEILTPWDQDA</sequence>
<evidence type="ECO:0000256" key="5">
    <source>
        <dbReference type="ARBA" id="ARBA00022801"/>
    </source>
</evidence>
<comment type="function">
    <text evidence="1 6">Removes the N-terminal methionine from nascent proteins. The N-terminal methionine is often cleaved when the second residue in the primary sequence is small and uncharged (Met-Ala-, Cys, Gly, Pro, Ser, Thr, or Val). Requires deformylation of the N(alpha)-formylated initiator methionine before it can be hydrolyzed.</text>
</comment>
<dbReference type="EC" id="3.4.11.18" evidence="6 7"/>
<evidence type="ECO:0000256" key="6">
    <source>
        <dbReference type="HAMAP-Rule" id="MF_01974"/>
    </source>
</evidence>
<dbReference type="NCBIfam" id="TIGR00500">
    <property type="entry name" value="met_pdase_I"/>
    <property type="match status" value="1"/>
</dbReference>
<keyword evidence="10" id="KW-1185">Reference proteome</keyword>
<keyword evidence="3 6" id="KW-0645">Protease</keyword>
<evidence type="ECO:0000256" key="3">
    <source>
        <dbReference type="ARBA" id="ARBA00022670"/>
    </source>
</evidence>
<keyword evidence="2 6" id="KW-0031">Aminopeptidase</keyword>
<dbReference type="OrthoDB" id="9802055at2"/>
<dbReference type="STRING" id="1298851.TST_1413"/>
<feature type="binding site" evidence="6">
    <location>
        <position position="101"/>
    </location>
    <ligand>
        <name>a divalent metal cation</name>
        <dbReference type="ChEBI" id="CHEBI:60240"/>
        <label>1</label>
    </ligand>
</feature>
<dbReference type="PANTHER" id="PTHR43330">
    <property type="entry name" value="METHIONINE AMINOPEPTIDASE"/>
    <property type="match status" value="1"/>
</dbReference>
<proteinExistence type="inferred from homology"/>
<feature type="binding site" evidence="6">
    <location>
        <position position="112"/>
    </location>
    <ligand>
        <name>a divalent metal cation</name>
        <dbReference type="ChEBI" id="CHEBI:60240"/>
        <label>2</label>
        <note>catalytic</note>
    </ligand>
</feature>
<comment type="similarity">
    <text evidence="6">Belongs to the peptidase M24A family. Methionine aminopeptidase type 1 subfamily.</text>
</comment>
<dbReference type="Pfam" id="PF00557">
    <property type="entry name" value="Peptidase_M24"/>
    <property type="match status" value="1"/>
</dbReference>
<dbReference type="InterPro" id="IPR000994">
    <property type="entry name" value="Pept_M24"/>
</dbReference>
<dbReference type="EMBL" id="AP013035">
    <property type="protein sequence ID" value="BAT72200.1"/>
    <property type="molecule type" value="Genomic_DNA"/>
</dbReference>
<feature type="binding site" evidence="6">
    <location>
        <position position="182"/>
    </location>
    <ligand>
        <name>substrate</name>
    </ligand>
</feature>
<comment type="cofactor">
    <cofactor evidence="6">
        <name>Co(2+)</name>
        <dbReference type="ChEBI" id="CHEBI:48828"/>
    </cofactor>
    <cofactor evidence="6">
        <name>Zn(2+)</name>
        <dbReference type="ChEBI" id="CHEBI:29105"/>
    </cofactor>
    <cofactor evidence="6">
        <name>Mn(2+)</name>
        <dbReference type="ChEBI" id="CHEBI:29035"/>
    </cofactor>
    <cofactor evidence="6">
        <name>Fe(2+)</name>
        <dbReference type="ChEBI" id="CHEBI:29033"/>
    </cofactor>
    <text evidence="6">Binds 2 divalent metal cations per subunit. Has a high-affinity and a low affinity metal-binding site. The true nature of the physiological cofactor is under debate. The enzyme is active with cobalt, zinc, manganese or divalent iron ions. Most likely, methionine aminopeptidases function as mononuclear Fe(2+)-metalloproteases under physiological conditions, and the catalytically relevant metal-binding site has been assigned to the histidine-containing high-affinity site.</text>
</comment>
<keyword evidence="5 6" id="KW-0378">Hydrolase</keyword>
<dbReference type="KEGG" id="ttk:TST_1413"/>
<feature type="binding site" evidence="6">
    <location>
        <position position="239"/>
    </location>
    <ligand>
        <name>a divalent metal cation</name>
        <dbReference type="ChEBI" id="CHEBI:60240"/>
        <label>1</label>
    </ligand>
</feature>
<organism evidence="9 10">
    <name type="scientific">Thermosulfidibacter takaii (strain DSM 17441 / JCM 13301 / NBRC 103674 / ABI70S6)</name>
    <dbReference type="NCBI Taxonomy" id="1298851"/>
    <lineage>
        <taxon>Bacteria</taxon>
        <taxon>Pseudomonadati</taxon>
        <taxon>Thermosulfidibacterota</taxon>
        <taxon>Thermosulfidibacteria</taxon>
        <taxon>Thermosulfidibacterales</taxon>
        <taxon>Thermosulfidibacteraceae</taxon>
    </lineage>
</organism>
<dbReference type="Proteomes" id="UP000063234">
    <property type="component" value="Chromosome"/>
</dbReference>
<feature type="binding site" evidence="6">
    <location>
        <position position="112"/>
    </location>
    <ligand>
        <name>a divalent metal cation</name>
        <dbReference type="ChEBI" id="CHEBI:60240"/>
        <label>1</label>
    </ligand>
</feature>
<dbReference type="InterPro" id="IPR001714">
    <property type="entry name" value="Pept_M24_MAP"/>
</dbReference>
<evidence type="ECO:0000313" key="10">
    <source>
        <dbReference type="Proteomes" id="UP000063234"/>
    </source>
</evidence>
<evidence type="ECO:0000256" key="2">
    <source>
        <dbReference type="ARBA" id="ARBA00022438"/>
    </source>
</evidence>
<evidence type="ECO:0000259" key="8">
    <source>
        <dbReference type="Pfam" id="PF00557"/>
    </source>
</evidence>
<evidence type="ECO:0000313" key="9">
    <source>
        <dbReference type="EMBL" id="BAT72200.1"/>
    </source>
</evidence>
<gene>
    <name evidence="6 9" type="primary">map</name>
    <name evidence="9" type="ORF">TST_1413</name>
</gene>
<dbReference type="Gene3D" id="3.90.230.10">
    <property type="entry name" value="Creatinase/methionine aminopeptidase superfamily"/>
    <property type="match status" value="1"/>
</dbReference>
<dbReference type="InterPro" id="IPR036005">
    <property type="entry name" value="Creatinase/aminopeptidase-like"/>
</dbReference>
<dbReference type="AlphaFoldDB" id="A0A0S3QV31"/>
<keyword evidence="4 6" id="KW-0479">Metal-binding</keyword>
<dbReference type="GO" id="GO:0005829">
    <property type="term" value="C:cytosol"/>
    <property type="evidence" value="ECO:0007669"/>
    <property type="project" value="TreeGrafter"/>
</dbReference>
<evidence type="ECO:0000256" key="1">
    <source>
        <dbReference type="ARBA" id="ARBA00002521"/>
    </source>
</evidence>
<dbReference type="PANTHER" id="PTHR43330:SF27">
    <property type="entry name" value="METHIONINE AMINOPEPTIDASE"/>
    <property type="match status" value="1"/>
</dbReference>
<protein>
    <recommendedName>
        <fullName evidence="6 7">Methionine aminopeptidase</fullName>
        <shortName evidence="6">MAP</shortName>
        <shortName evidence="6">MetAP</shortName>
        <ecNumber evidence="6 7">3.4.11.18</ecNumber>
    </recommendedName>
    <alternativeName>
        <fullName evidence="6">Peptidase M</fullName>
    </alternativeName>
</protein>